<protein>
    <recommendedName>
        <fullName evidence="1">N-acetyltransferase domain-containing protein</fullName>
    </recommendedName>
</protein>
<dbReference type="PROSITE" id="PS51186">
    <property type="entry name" value="GNAT"/>
    <property type="match status" value="1"/>
</dbReference>
<dbReference type="STRING" id="676599.ARC20_04415"/>
<dbReference type="Proteomes" id="UP000051802">
    <property type="component" value="Unassembled WGS sequence"/>
</dbReference>
<keyword evidence="3" id="KW-1185">Reference proteome</keyword>
<evidence type="ECO:0000313" key="3">
    <source>
        <dbReference type="Proteomes" id="UP000051802"/>
    </source>
</evidence>
<dbReference type="CDD" id="cd04301">
    <property type="entry name" value="NAT_SF"/>
    <property type="match status" value="1"/>
</dbReference>
<reference evidence="2 3" key="1">
    <citation type="submission" date="2015-10" db="EMBL/GenBank/DDBJ databases">
        <title>Genome sequencing and analysis of members of genus Stenotrophomonas.</title>
        <authorList>
            <person name="Patil P.P."/>
            <person name="Midha S."/>
            <person name="Patil P.B."/>
        </authorList>
    </citation>
    <scope>NUCLEOTIDE SEQUENCE [LARGE SCALE GENOMIC DNA]</scope>
    <source>
        <strain evidence="2 3">JCM 16536</strain>
    </source>
</reference>
<sequence length="135" mass="14692">MIALVLDVLPSARRAMPEWALERVDADALPRVWALCREASELPLPAHAPLPLREALLDAPYRAWAWLARSDGRDVGVLVASVGLDLPGGEYGLRIDGLYVKPAWRGCGIGEGLRLHAQRVADDMGCARVHWPAAP</sequence>
<dbReference type="SUPFAM" id="SSF55729">
    <property type="entry name" value="Acyl-CoA N-acyltransferases (Nat)"/>
    <property type="match status" value="1"/>
</dbReference>
<evidence type="ECO:0000313" key="2">
    <source>
        <dbReference type="EMBL" id="KRG46918.1"/>
    </source>
</evidence>
<dbReference type="GO" id="GO:0016747">
    <property type="term" value="F:acyltransferase activity, transferring groups other than amino-acyl groups"/>
    <property type="evidence" value="ECO:0007669"/>
    <property type="project" value="InterPro"/>
</dbReference>
<accession>A0A0R0ANR6</accession>
<proteinExistence type="predicted"/>
<dbReference type="Pfam" id="PF00583">
    <property type="entry name" value="Acetyltransf_1"/>
    <property type="match status" value="1"/>
</dbReference>
<gene>
    <name evidence="2" type="ORF">ARC20_04415</name>
</gene>
<comment type="caution">
    <text evidence="2">The sequence shown here is derived from an EMBL/GenBank/DDBJ whole genome shotgun (WGS) entry which is preliminary data.</text>
</comment>
<evidence type="ECO:0000259" key="1">
    <source>
        <dbReference type="PROSITE" id="PS51186"/>
    </source>
</evidence>
<dbReference type="RefSeq" id="WP_057644106.1">
    <property type="nucleotide sequence ID" value="NZ_LLXU01000050.1"/>
</dbReference>
<organism evidence="2 3">
    <name type="scientific">Stenotrophomonas panacihumi</name>
    <dbReference type="NCBI Taxonomy" id="676599"/>
    <lineage>
        <taxon>Bacteria</taxon>
        <taxon>Pseudomonadati</taxon>
        <taxon>Pseudomonadota</taxon>
        <taxon>Gammaproteobacteria</taxon>
        <taxon>Lysobacterales</taxon>
        <taxon>Lysobacteraceae</taxon>
        <taxon>Stenotrophomonas</taxon>
    </lineage>
</organism>
<dbReference type="AlphaFoldDB" id="A0A0R0ANR6"/>
<dbReference type="EMBL" id="LLXU01000050">
    <property type="protein sequence ID" value="KRG46918.1"/>
    <property type="molecule type" value="Genomic_DNA"/>
</dbReference>
<dbReference type="InterPro" id="IPR016181">
    <property type="entry name" value="Acyl_CoA_acyltransferase"/>
</dbReference>
<name>A0A0R0ANR6_9GAMM</name>
<feature type="domain" description="N-acetyltransferase" evidence="1">
    <location>
        <begin position="19"/>
        <end position="135"/>
    </location>
</feature>
<dbReference type="Gene3D" id="3.40.630.30">
    <property type="match status" value="1"/>
</dbReference>
<dbReference type="InterPro" id="IPR000182">
    <property type="entry name" value="GNAT_dom"/>
</dbReference>